<dbReference type="Gene3D" id="3.30.450.20">
    <property type="entry name" value="PAS domain"/>
    <property type="match status" value="4"/>
</dbReference>
<dbReference type="SMART" id="SM00091">
    <property type="entry name" value="PAS"/>
    <property type="match status" value="2"/>
</dbReference>
<dbReference type="EC" id="2.7.13.3" evidence="2"/>
<dbReference type="InterPro" id="IPR013655">
    <property type="entry name" value="PAS_fold_3"/>
</dbReference>
<evidence type="ECO:0000256" key="4">
    <source>
        <dbReference type="ARBA" id="ARBA00022679"/>
    </source>
</evidence>
<organism evidence="7 8">
    <name type="scientific">Rubellimicrobium mesophilum DSM 19309</name>
    <dbReference type="NCBI Taxonomy" id="442562"/>
    <lineage>
        <taxon>Bacteria</taxon>
        <taxon>Pseudomonadati</taxon>
        <taxon>Pseudomonadota</taxon>
        <taxon>Alphaproteobacteria</taxon>
        <taxon>Rhodobacterales</taxon>
        <taxon>Roseobacteraceae</taxon>
        <taxon>Rubellimicrobium</taxon>
    </lineage>
</organism>
<proteinExistence type="predicted"/>
<name>A0A017HT40_9RHOB</name>
<dbReference type="Pfam" id="PF08448">
    <property type="entry name" value="PAS_4"/>
    <property type="match status" value="3"/>
</dbReference>
<dbReference type="FunFam" id="3.30.450.20:FF:000099">
    <property type="entry name" value="Sensory box sensor histidine kinase"/>
    <property type="match status" value="1"/>
</dbReference>
<keyword evidence="5 7" id="KW-0418">Kinase</keyword>
<evidence type="ECO:0000256" key="5">
    <source>
        <dbReference type="ARBA" id="ARBA00022777"/>
    </source>
</evidence>
<dbReference type="AlphaFoldDB" id="A0A017HT40"/>
<evidence type="ECO:0000256" key="1">
    <source>
        <dbReference type="ARBA" id="ARBA00000085"/>
    </source>
</evidence>
<dbReference type="PANTHER" id="PTHR43304">
    <property type="entry name" value="PHYTOCHROME-LIKE PROTEIN CPH1"/>
    <property type="match status" value="1"/>
</dbReference>
<feature type="domain" description="PAC" evidence="6">
    <location>
        <begin position="510"/>
        <end position="562"/>
    </location>
</feature>
<dbReference type="PROSITE" id="PS50113">
    <property type="entry name" value="PAC"/>
    <property type="match status" value="3"/>
</dbReference>
<dbReference type="InterPro" id="IPR000014">
    <property type="entry name" value="PAS"/>
</dbReference>
<evidence type="ECO:0000256" key="3">
    <source>
        <dbReference type="ARBA" id="ARBA00022553"/>
    </source>
</evidence>
<dbReference type="Pfam" id="PF08447">
    <property type="entry name" value="PAS_3"/>
    <property type="match status" value="1"/>
</dbReference>
<comment type="caution">
    <text evidence="7">The sequence shown here is derived from an EMBL/GenBank/DDBJ whole genome shotgun (WGS) entry which is preliminary data.</text>
</comment>
<dbReference type="InterPro" id="IPR035965">
    <property type="entry name" value="PAS-like_dom_sf"/>
</dbReference>
<dbReference type="PATRIC" id="fig|442562.3.peg.1432"/>
<evidence type="ECO:0000256" key="2">
    <source>
        <dbReference type="ARBA" id="ARBA00012438"/>
    </source>
</evidence>
<dbReference type="NCBIfam" id="TIGR00229">
    <property type="entry name" value="sensory_box"/>
    <property type="match status" value="1"/>
</dbReference>
<reference evidence="7 8" key="1">
    <citation type="submission" date="2013-02" db="EMBL/GenBank/DDBJ databases">
        <authorList>
            <person name="Fiebig A."/>
            <person name="Goeker M."/>
            <person name="Klenk H.-P.P."/>
        </authorList>
    </citation>
    <scope>NUCLEOTIDE SEQUENCE [LARGE SCALE GENOMIC DNA]</scope>
    <source>
        <strain evidence="7 8">DSM 19309</strain>
    </source>
</reference>
<keyword evidence="3" id="KW-0597">Phosphoprotein</keyword>
<dbReference type="PANTHER" id="PTHR43304:SF1">
    <property type="entry name" value="PAC DOMAIN-CONTAINING PROTEIN"/>
    <property type="match status" value="1"/>
</dbReference>
<protein>
    <recommendedName>
        <fullName evidence="2">histidine kinase</fullName>
        <ecNumber evidence="2">2.7.13.3</ecNumber>
    </recommendedName>
</protein>
<keyword evidence="4" id="KW-0808">Transferase</keyword>
<feature type="domain" description="PAC" evidence="6">
    <location>
        <begin position="248"/>
        <end position="303"/>
    </location>
</feature>
<gene>
    <name evidence="7" type="ORF">Rumeso_01446</name>
</gene>
<dbReference type="InterPro" id="IPR000700">
    <property type="entry name" value="PAS-assoc_C"/>
</dbReference>
<sequence length="589" mass="64518">MTVHHLPESDSFRRSLLASGGETGALIAARDWSGTLGPVEGWPGSLRTALGLILRSPVPMVMLWGEDGIMLYNDGYAAFAGGRHPELLGSRVREGWPEAADFNDNVMRVGLAGETLAYQDIELTLFRHGRPEQVFMKLDYSPVPGEDGQPAGVLAVVVETTATVLAGRRRAAEHERLVKMYEQAPGFIAMLDGPDHVFGLVNAAYRELIGGRDVVGLPVRAALPEVAGQGFVDLLDRVHATGEPFRGEAVPVWLARTPGEAPEERFVDFIYQPVTEEGGRVTGIFVEGYDVTERMQVQNALRESEDHYRHAVELSPQVSWTATPDGLLDHVAPRWVELTGNPGLGASWGEAIHPEDLDASREAWMRAIATGEPYDIEHRVRLRDGRFHWMHSRAFPRRNPGGRIVKWYGTTEDVEERKAAEAVQRAQAEELRAVLDAVPAGIWITHDPDAREIAGNARSHEFLRVPQGRNQSKGAPDAPTRHFRFLDSEGRELAPRDLPVQAAARGEPVAGREYRVAFEDGSHLDLFGNATPLHDAQGRPAGSVAAFVDITGRKAVEAALREETRILETLNRAAAALAGNSTPSGWPRA</sequence>
<dbReference type="OrthoDB" id="9816309at2"/>
<comment type="catalytic activity">
    <reaction evidence="1">
        <text>ATP + protein L-histidine = ADP + protein N-phospho-L-histidine.</text>
        <dbReference type="EC" id="2.7.13.3"/>
    </reaction>
</comment>
<evidence type="ECO:0000313" key="7">
    <source>
        <dbReference type="EMBL" id="EYD76924.1"/>
    </source>
</evidence>
<dbReference type="SMART" id="SM00086">
    <property type="entry name" value="PAC"/>
    <property type="match status" value="3"/>
</dbReference>
<dbReference type="EMBL" id="AOSK01000039">
    <property type="protein sequence ID" value="EYD76924.1"/>
    <property type="molecule type" value="Genomic_DNA"/>
</dbReference>
<dbReference type="InterPro" id="IPR001610">
    <property type="entry name" value="PAC"/>
</dbReference>
<keyword evidence="8" id="KW-1185">Reference proteome</keyword>
<dbReference type="InterPro" id="IPR052162">
    <property type="entry name" value="Sensor_kinase/Photoreceptor"/>
</dbReference>
<dbReference type="RefSeq" id="WP_051521056.1">
    <property type="nucleotide sequence ID" value="NZ_KK088557.1"/>
</dbReference>
<feature type="domain" description="PAC" evidence="6">
    <location>
        <begin position="374"/>
        <end position="426"/>
    </location>
</feature>
<dbReference type="GO" id="GO:0004673">
    <property type="term" value="F:protein histidine kinase activity"/>
    <property type="evidence" value="ECO:0007669"/>
    <property type="project" value="UniProtKB-EC"/>
</dbReference>
<dbReference type="CDD" id="cd00130">
    <property type="entry name" value="PAS"/>
    <property type="match status" value="1"/>
</dbReference>
<accession>A0A017HT40</accession>
<dbReference type="SUPFAM" id="SSF55785">
    <property type="entry name" value="PYP-like sensor domain (PAS domain)"/>
    <property type="match status" value="4"/>
</dbReference>
<dbReference type="HOGENOM" id="CLU_000445_114_51_5"/>
<dbReference type="Proteomes" id="UP000019666">
    <property type="component" value="Unassembled WGS sequence"/>
</dbReference>
<dbReference type="STRING" id="442562.Rumeso_01446"/>
<evidence type="ECO:0000313" key="8">
    <source>
        <dbReference type="Proteomes" id="UP000019666"/>
    </source>
</evidence>
<dbReference type="InterPro" id="IPR013656">
    <property type="entry name" value="PAS_4"/>
</dbReference>
<evidence type="ECO:0000259" key="6">
    <source>
        <dbReference type="PROSITE" id="PS50113"/>
    </source>
</evidence>